<comment type="caution">
    <text evidence="2">The sequence shown here is derived from an EMBL/GenBank/DDBJ whole genome shotgun (WGS) entry which is preliminary data.</text>
</comment>
<reference evidence="2" key="1">
    <citation type="submission" date="2020-10" db="EMBL/GenBank/DDBJ databases">
        <authorList>
            <person name="Gilroy R."/>
        </authorList>
    </citation>
    <scope>NUCLEOTIDE SEQUENCE</scope>
    <source>
        <strain evidence="2">10406</strain>
    </source>
</reference>
<feature type="transmembrane region" description="Helical" evidence="1">
    <location>
        <begin position="20"/>
        <end position="44"/>
    </location>
</feature>
<keyword evidence="1" id="KW-0472">Membrane</keyword>
<organism evidence="2 3">
    <name type="scientific">Candidatus Limadaptatus stercoripullorum</name>
    <dbReference type="NCBI Taxonomy" id="2840846"/>
    <lineage>
        <taxon>Bacteria</taxon>
        <taxon>Bacillati</taxon>
        <taxon>Bacillota</taxon>
        <taxon>Clostridia</taxon>
        <taxon>Eubacteriales</taxon>
        <taxon>Candidatus Limadaptatus</taxon>
    </lineage>
</organism>
<keyword evidence="1" id="KW-1133">Transmembrane helix</keyword>
<reference evidence="2" key="2">
    <citation type="journal article" date="2021" name="PeerJ">
        <title>Extensive microbial diversity within the chicken gut microbiome revealed by metagenomics and culture.</title>
        <authorList>
            <person name="Gilroy R."/>
            <person name="Ravi A."/>
            <person name="Getino M."/>
            <person name="Pursley I."/>
            <person name="Horton D.L."/>
            <person name="Alikhan N.F."/>
            <person name="Baker D."/>
            <person name="Gharbi K."/>
            <person name="Hall N."/>
            <person name="Watson M."/>
            <person name="Adriaenssens E.M."/>
            <person name="Foster-Nyarko E."/>
            <person name="Jarju S."/>
            <person name="Secka A."/>
            <person name="Antonio M."/>
            <person name="Oren A."/>
            <person name="Chaudhuri R.R."/>
            <person name="La Ragione R."/>
            <person name="Hildebrand F."/>
            <person name="Pallen M.J."/>
        </authorList>
    </citation>
    <scope>NUCLEOTIDE SEQUENCE</scope>
    <source>
        <strain evidence="2">10406</strain>
    </source>
</reference>
<feature type="transmembrane region" description="Helical" evidence="1">
    <location>
        <begin position="114"/>
        <end position="134"/>
    </location>
</feature>
<protein>
    <submittedName>
        <fullName evidence="2">Uncharacterized protein</fullName>
    </submittedName>
</protein>
<proteinExistence type="predicted"/>
<evidence type="ECO:0000256" key="1">
    <source>
        <dbReference type="SAM" id="Phobius"/>
    </source>
</evidence>
<gene>
    <name evidence="2" type="ORF">IAC73_01005</name>
</gene>
<keyword evidence="1" id="KW-0812">Transmembrane</keyword>
<evidence type="ECO:0000313" key="3">
    <source>
        <dbReference type="Proteomes" id="UP000886857"/>
    </source>
</evidence>
<accession>A0A9D1SW58</accession>
<evidence type="ECO:0000313" key="2">
    <source>
        <dbReference type="EMBL" id="HIU98406.1"/>
    </source>
</evidence>
<dbReference type="EMBL" id="DVOE01000011">
    <property type="protein sequence ID" value="HIU98406.1"/>
    <property type="molecule type" value="Genomic_DNA"/>
</dbReference>
<feature type="transmembrane region" description="Helical" evidence="1">
    <location>
        <begin position="154"/>
        <end position="176"/>
    </location>
</feature>
<name>A0A9D1SW58_9FIRM</name>
<dbReference type="Proteomes" id="UP000886857">
    <property type="component" value="Unassembled WGS sequence"/>
</dbReference>
<sequence>MINPTGEPFGKRLKTAAGGALTVLCLVALVFSLGTAAVLAAAGISTLSAGYPSLGDRGFYYAADPAGNIPSGSLVFFSETGGESVRAGDTVIFLTAQGAMAGECVRKREDENALVVRCAGGALSVPFAAVIGVAESGDPSAGKLIGALGESHPASSAVLFAIGGAYAVLWIALALVRRRKKGREQSRQNADE</sequence>
<dbReference type="AlphaFoldDB" id="A0A9D1SW58"/>